<name>A0A2G2V700_CAPBA</name>
<dbReference type="EMBL" id="MLFT02000190">
    <property type="protein sequence ID" value="PHT28756.1"/>
    <property type="molecule type" value="Genomic_DNA"/>
</dbReference>
<sequence length="110" mass="12944">MDWNFKVRVERMWHATPRDKSNFLLSIELVLQDEKGERIHATIPQPVVHHFIGEKNAIKEMGLYLMNTFVLEPNNMHYKTTAHKFKLEFTPKTIVVETTDPAFGLNIFNF</sequence>
<dbReference type="Proteomes" id="UP000224567">
    <property type="component" value="Unassembled WGS sequence"/>
</dbReference>
<organism evidence="2 3">
    <name type="scientific">Capsicum baccatum</name>
    <name type="common">Peruvian pepper</name>
    <dbReference type="NCBI Taxonomy" id="33114"/>
    <lineage>
        <taxon>Eukaryota</taxon>
        <taxon>Viridiplantae</taxon>
        <taxon>Streptophyta</taxon>
        <taxon>Embryophyta</taxon>
        <taxon>Tracheophyta</taxon>
        <taxon>Spermatophyta</taxon>
        <taxon>Magnoliopsida</taxon>
        <taxon>eudicotyledons</taxon>
        <taxon>Gunneridae</taxon>
        <taxon>Pentapetalae</taxon>
        <taxon>asterids</taxon>
        <taxon>lamiids</taxon>
        <taxon>Solanales</taxon>
        <taxon>Solanaceae</taxon>
        <taxon>Solanoideae</taxon>
        <taxon>Capsiceae</taxon>
        <taxon>Capsicum</taxon>
    </lineage>
</organism>
<dbReference type="InterPro" id="IPR003871">
    <property type="entry name" value="RFA1B/D_OB_1st"/>
</dbReference>
<evidence type="ECO:0000313" key="3">
    <source>
        <dbReference type="Proteomes" id="UP000224567"/>
    </source>
</evidence>
<dbReference type="PANTHER" id="PTHR47165">
    <property type="entry name" value="OS03G0429900 PROTEIN"/>
    <property type="match status" value="1"/>
</dbReference>
<evidence type="ECO:0000313" key="2">
    <source>
        <dbReference type="EMBL" id="PHT28756.1"/>
    </source>
</evidence>
<dbReference type="SUPFAM" id="SSF50249">
    <property type="entry name" value="Nucleic acid-binding proteins"/>
    <property type="match status" value="1"/>
</dbReference>
<dbReference type="InterPro" id="IPR012340">
    <property type="entry name" value="NA-bd_OB-fold"/>
</dbReference>
<comment type="caution">
    <text evidence="2">The sequence shown here is derived from an EMBL/GenBank/DDBJ whole genome shotgun (WGS) entry which is preliminary data.</text>
</comment>
<protein>
    <recommendedName>
        <fullName evidence="1">Replication protein A 70 kDa DNA-binding subunit B/D first OB fold domain-containing protein</fullName>
    </recommendedName>
</protein>
<dbReference type="Gene3D" id="2.40.50.140">
    <property type="entry name" value="Nucleic acid-binding proteins"/>
    <property type="match status" value="1"/>
</dbReference>
<dbReference type="OrthoDB" id="1303206at2759"/>
<reference evidence="2 3" key="1">
    <citation type="journal article" date="2017" name="Genome Biol.">
        <title>New reference genome sequences of hot pepper reveal the massive evolution of plant disease-resistance genes by retroduplication.</title>
        <authorList>
            <person name="Kim S."/>
            <person name="Park J."/>
            <person name="Yeom S.I."/>
            <person name="Kim Y.M."/>
            <person name="Seo E."/>
            <person name="Kim K.T."/>
            <person name="Kim M.S."/>
            <person name="Lee J.M."/>
            <person name="Cheong K."/>
            <person name="Shin H.S."/>
            <person name="Kim S.B."/>
            <person name="Han K."/>
            <person name="Lee J."/>
            <person name="Park M."/>
            <person name="Lee H.A."/>
            <person name="Lee H.Y."/>
            <person name="Lee Y."/>
            <person name="Oh S."/>
            <person name="Lee J.H."/>
            <person name="Choi E."/>
            <person name="Choi E."/>
            <person name="Lee S.E."/>
            <person name="Jeon J."/>
            <person name="Kim H."/>
            <person name="Choi G."/>
            <person name="Song H."/>
            <person name="Lee J."/>
            <person name="Lee S.C."/>
            <person name="Kwon J.K."/>
            <person name="Lee H.Y."/>
            <person name="Koo N."/>
            <person name="Hong Y."/>
            <person name="Kim R.W."/>
            <person name="Kang W.H."/>
            <person name="Huh J.H."/>
            <person name="Kang B.C."/>
            <person name="Yang T.J."/>
            <person name="Lee Y.H."/>
            <person name="Bennetzen J.L."/>
            <person name="Choi D."/>
        </authorList>
    </citation>
    <scope>NUCLEOTIDE SEQUENCE [LARGE SCALE GENOMIC DNA]</scope>
    <source>
        <strain evidence="3">cv. PBC81</strain>
    </source>
</reference>
<dbReference type="AlphaFoldDB" id="A0A2G2V700"/>
<evidence type="ECO:0000259" key="1">
    <source>
        <dbReference type="Pfam" id="PF02721"/>
    </source>
</evidence>
<feature type="domain" description="Replication protein A 70 kDa DNA-binding subunit B/D first OB fold" evidence="1">
    <location>
        <begin position="3"/>
        <end position="97"/>
    </location>
</feature>
<dbReference type="Pfam" id="PF02721">
    <property type="entry name" value="DUF223"/>
    <property type="match status" value="1"/>
</dbReference>
<gene>
    <name evidence="2" type="ORF">CQW23_31645</name>
</gene>
<accession>A0A2G2V700</accession>
<dbReference type="CDD" id="cd04480">
    <property type="entry name" value="RPA1_DBD_A_like"/>
    <property type="match status" value="1"/>
</dbReference>
<proteinExistence type="predicted"/>
<reference evidence="3" key="2">
    <citation type="journal article" date="2017" name="J. Anim. Genet.">
        <title>Multiple reference genome sequences of hot pepper reveal the massive evolution of plant disease resistance genes by retroduplication.</title>
        <authorList>
            <person name="Kim S."/>
            <person name="Park J."/>
            <person name="Yeom S.-I."/>
            <person name="Kim Y.-M."/>
            <person name="Seo E."/>
            <person name="Kim K.-T."/>
            <person name="Kim M.-S."/>
            <person name="Lee J.M."/>
            <person name="Cheong K."/>
            <person name="Shin H.-S."/>
            <person name="Kim S.-B."/>
            <person name="Han K."/>
            <person name="Lee J."/>
            <person name="Park M."/>
            <person name="Lee H.-A."/>
            <person name="Lee H.-Y."/>
            <person name="Lee Y."/>
            <person name="Oh S."/>
            <person name="Lee J.H."/>
            <person name="Choi E."/>
            <person name="Choi E."/>
            <person name="Lee S.E."/>
            <person name="Jeon J."/>
            <person name="Kim H."/>
            <person name="Choi G."/>
            <person name="Song H."/>
            <person name="Lee J."/>
            <person name="Lee S.-C."/>
            <person name="Kwon J.-K."/>
            <person name="Lee H.-Y."/>
            <person name="Koo N."/>
            <person name="Hong Y."/>
            <person name="Kim R.W."/>
            <person name="Kang W.-H."/>
            <person name="Huh J.H."/>
            <person name="Kang B.-C."/>
            <person name="Yang T.-J."/>
            <person name="Lee Y.-H."/>
            <person name="Bennetzen J.L."/>
            <person name="Choi D."/>
        </authorList>
    </citation>
    <scope>NUCLEOTIDE SEQUENCE [LARGE SCALE GENOMIC DNA]</scope>
    <source>
        <strain evidence="3">cv. PBC81</strain>
    </source>
</reference>
<keyword evidence="3" id="KW-1185">Reference proteome</keyword>
<dbReference type="PANTHER" id="PTHR47165:SF4">
    <property type="entry name" value="OS03G0429900 PROTEIN"/>
    <property type="match status" value="1"/>
</dbReference>